<keyword evidence="5" id="KW-0325">Glycoprotein</keyword>
<dbReference type="CDD" id="cd00190">
    <property type="entry name" value="Tryp_SPc"/>
    <property type="match status" value="1"/>
</dbReference>
<feature type="domain" description="Peptidase S1" evidence="9">
    <location>
        <begin position="148"/>
        <end position="384"/>
    </location>
</feature>
<dbReference type="SMART" id="SM00020">
    <property type="entry name" value="Tryp_SPc"/>
    <property type="match status" value="1"/>
</dbReference>
<sequence length="411" mass="44340">MASLEGPRRGFFLGLLLWLQLAQPVLSGGYRNNEASGVTVLSPEPPGPLAPRKSVRIPEVTAAPVRSAPTGQQDLEQAGTSPAVELFPRGTAWGQVCGAGLERWELPEGNLLCPGRPGRKWRGGGGGFTSSALSLPSQSACGNRTMKIVGGAPAPERRWPWQVSLQSKGDHVCGGSLISSRWVLTAAHCILGYEDYTVKLGGHSLRPPSTNSVMVPVRDIVIHQEFNSVSMSHDLALALLAFSVNFSLYVQPVCLPEKLADVDSGTVCWVTGWGRLAPNSWMPSPMELQEVEQDIIPYNICNAQFQKELGLSSNIVRKGMICGYRHKGKSPCWGDSGGPLVCEFNETWIQVGIVSWGIACGKTFLPAVYTQVSEYRDWIKTILSQAPCVHSVGVCMVLLGLVLLLAVPVTR</sequence>
<dbReference type="Ensembl" id="ENSOCUT00000028693.3">
    <property type="protein sequence ID" value="ENSOCUP00000021425.3"/>
    <property type="gene ID" value="ENSOCUG00000021854.3"/>
</dbReference>
<dbReference type="PROSITE" id="PS50240">
    <property type="entry name" value="TRYPSIN_DOM"/>
    <property type="match status" value="1"/>
</dbReference>
<evidence type="ECO:0000256" key="3">
    <source>
        <dbReference type="ARBA" id="ARBA00022801"/>
    </source>
</evidence>
<reference evidence="10" key="2">
    <citation type="submission" date="2025-08" db="UniProtKB">
        <authorList>
            <consortium name="Ensembl"/>
        </authorList>
    </citation>
    <scope>IDENTIFICATION</scope>
    <source>
        <strain evidence="10">Thorbecke</strain>
    </source>
</reference>
<feature type="chain" id="PRO_5030171736" description="Peptidase S1 domain-containing protein" evidence="8">
    <location>
        <begin position="28"/>
        <end position="411"/>
    </location>
</feature>
<evidence type="ECO:0000256" key="5">
    <source>
        <dbReference type="ARBA" id="ARBA00023180"/>
    </source>
</evidence>
<dbReference type="InParanoid" id="G1TWI0"/>
<dbReference type="InterPro" id="IPR043504">
    <property type="entry name" value="Peptidase_S1_PA_chymotrypsin"/>
</dbReference>
<keyword evidence="11" id="KW-1185">Reference proteome</keyword>
<dbReference type="InterPro" id="IPR001314">
    <property type="entry name" value="Peptidase_S1A"/>
</dbReference>
<protein>
    <recommendedName>
        <fullName evidence="9">Peptidase S1 domain-containing protein</fullName>
    </recommendedName>
</protein>
<dbReference type="HOGENOM" id="CLU_006842_0_4_1"/>
<evidence type="ECO:0000313" key="11">
    <source>
        <dbReference type="Proteomes" id="UP000001811"/>
    </source>
</evidence>
<dbReference type="SMR" id="G1TWI0"/>
<keyword evidence="4" id="KW-1015">Disulfide bond</keyword>
<feature type="transmembrane region" description="Helical" evidence="7">
    <location>
        <begin position="389"/>
        <end position="409"/>
    </location>
</feature>
<evidence type="ECO:0000256" key="7">
    <source>
        <dbReference type="SAM" id="Phobius"/>
    </source>
</evidence>
<dbReference type="PRINTS" id="PR00722">
    <property type="entry name" value="CHYMOTRYPSIN"/>
</dbReference>
<keyword evidence="2 8" id="KW-0732">Signal</keyword>
<dbReference type="InterPro" id="IPR001254">
    <property type="entry name" value="Trypsin_dom"/>
</dbReference>
<keyword evidence="1 6" id="KW-0645">Protease</keyword>
<evidence type="ECO:0000256" key="1">
    <source>
        <dbReference type="ARBA" id="ARBA00022670"/>
    </source>
</evidence>
<dbReference type="AlphaFoldDB" id="G1TWI0"/>
<evidence type="ECO:0000259" key="9">
    <source>
        <dbReference type="PROSITE" id="PS50240"/>
    </source>
</evidence>
<dbReference type="PANTHER" id="PTHR24253:SF159">
    <property type="entry name" value="SERINE PROTEASE 42"/>
    <property type="match status" value="1"/>
</dbReference>
<dbReference type="SUPFAM" id="SSF50494">
    <property type="entry name" value="Trypsin-like serine proteases"/>
    <property type="match status" value="1"/>
</dbReference>
<dbReference type="InterPro" id="IPR018114">
    <property type="entry name" value="TRYPSIN_HIS"/>
</dbReference>
<dbReference type="PROSITE" id="PS00134">
    <property type="entry name" value="TRYPSIN_HIS"/>
    <property type="match status" value="1"/>
</dbReference>
<keyword evidence="7" id="KW-1133">Transmembrane helix</keyword>
<keyword evidence="7" id="KW-0472">Membrane</keyword>
<dbReference type="Gene3D" id="2.40.10.10">
    <property type="entry name" value="Trypsin-like serine proteases"/>
    <property type="match status" value="1"/>
</dbReference>
<dbReference type="GO" id="GO:0004252">
    <property type="term" value="F:serine-type endopeptidase activity"/>
    <property type="evidence" value="ECO:0007669"/>
    <property type="project" value="InterPro"/>
</dbReference>
<dbReference type="RefSeq" id="XP_069907036.1">
    <property type="nucleotide sequence ID" value="XM_070050935.1"/>
</dbReference>
<organism evidence="10 11">
    <name type="scientific">Oryctolagus cuniculus</name>
    <name type="common">Rabbit</name>
    <dbReference type="NCBI Taxonomy" id="9986"/>
    <lineage>
        <taxon>Eukaryota</taxon>
        <taxon>Metazoa</taxon>
        <taxon>Chordata</taxon>
        <taxon>Craniata</taxon>
        <taxon>Vertebrata</taxon>
        <taxon>Euteleostomi</taxon>
        <taxon>Mammalia</taxon>
        <taxon>Eutheria</taxon>
        <taxon>Euarchontoglires</taxon>
        <taxon>Glires</taxon>
        <taxon>Lagomorpha</taxon>
        <taxon>Leporidae</taxon>
        <taxon>Oryctolagus</taxon>
    </lineage>
</organism>
<dbReference type="GeneTree" id="ENSGT00940000162829"/>
<evidence type="ECO:0000256" key="8">
    <source>
        <dbReference type="SAM" id="SignalP"/>
    </source>
</evidence>
<dbReference type="InterPro" id="IPR009003">
    <property type="entry name" value="Peptidase_S1_PA"/>
</dbReference>
<evidence type="ECO:0000256" key="6">
    <source>
        <dbReference type="RuleBase" id="RU363034"/>
    </source>
</evidence>
<dbReference type="PANTHER" id="PTHR24253">
    <property type="entry name" value="TRANSMEMBRANE PROTEASE SERINE"/>
    <property type="match status" value="1"/>
</dbReference>
<feature type="signal peptide" evidence="8">
    <location>
        <begin position="1"/>
        <end position="27"/>
    </location>
</feature>
<dbReference type="eggNOG" id="KOG3627">
    <property type="taxonomic scope" value="Eukaryota"/>
</dbReference>
<dbReference type="GO" id="GO:0006508">
    <property type="term" value="P:proteolysis"/>
    <property type="evidence" value="ECO:0007669"/>
    <property type="project" value="UniProtKB-KW"/>
</dbReference>
<keyword evidence="3 6" id="KW-0378">Hydrolase</keyword>
<dbReference type="FunFam" id="2.40.10.10:FF:000024">
    <property type="entry name" value="Serine protease 53"/>
    <property type="match status" value="1"/>
</dbReference>
<dbReference type="Bgee" id="ENSOCUG00000021854">
    <property type="expression patterns" value="Expressed in testis"/>
</dbReference>
<evidence type="ECO:0000256" key="4">
    <source>
        <dbReference type="ARBA" id="ARBA00023157"/>
    </source>
</evidence>
<name>G1TWI0_RABIT</name>
<dbReference type="InterPro" id="IPR033116">
    <property type="entry name" value="TRYPSIN_SER"/>
</dbReference>
<dbReference type="PaxDb" id="9986-ENSOCUP00000021425"/>
<keyword evidence="7" id="KW-0812">Transmembrane</keyword>
<dbReference type="STRING" id="9986.ENSOCUP00000021425"/>
<evidence type="ECO:0000256" key="2">
    <source>
        <dbReference type="ARBA" id="ARBA00022729"/>
    </source>
</evidence>
<reference evidence="10" key="3">
    <citation type="submission" date="2025-09" db="UniProtKB">
        <authorList>
            <consortium name="Ensembl"/>
        </authorList>
    </citation>
    <scope>IDENTIFICATION</scope>
    <source>
        <strain evidence="10">Thorbecke</strain>
    </source>
</reference>
<dbReference type="PROSITE" id="PS00135">
    <property type="entry name" value="TRYPSIN_SER"/>
    <property type="match status" value="1"/>
</dbReference>
<reference evidence="10 11" key="1">
    <citation type="journal article" date="2011" name="Nature">
        <title>A high-resolution map of human evolutionary constraint using 29 mammals.</title>
        <authorList>
            <person name="Lindblad-Toh K."/>
            <person name="Garber M."/>
            <person name="Zuk O."/>
            <person name="Lin M.F."/>
            <person name="Parker B.J."/>
            <person name="Washietl S."/>
            <person name="Kheradpour P."/>
            <person name="Ernst J."/>
            <person name="Jordan G."/>
            <person name="Mauceli E."/>
            <person name="Ward L.D."/>
            <person name="Lowe C.B."/>
            <person name="Holloway A.K."/>
            <person name="Clamp M."/>
            <person name="Gnerre S."/>
            <person name="Alfoldi J."/>
            <person name="Beal K."/>
            <person name="Chang J."/>
            <person name="Clawson H."/>
            <person name="Cuff J."/>
            <person name="Di Palma F."/>
            <person name="Fitzgerald S."/>
            <person name="Flicek P."/>
            <person name="Guttman M."/>
            <person name="Hubisz M.J."/>
            <person name="Jaffe D.B."/>
            <person name="Jungreis I."/>
            <person name="Kent W.J."/>
            <person name="Kostka D."/>
            <person name="Lara M."/>
            <person name="Martins A.L."/>
            <person name="Massingham T."/>
            <person name="Moltke I."/>
            <person name="Raney B.J."/>
            <person name="Rasmussen M.D."/>
            <person name="Robinson J."/>
            <person name="Stark A."/>
            <person name="Vilella A.J."/>
            <person name="Wen J."/>
            <person name="Xie X."/>
            <person name="Zody M.C."/>
            <person name="Baldwin J."/>
            <person name="Bloom T."/>
            <person name="Chin C.W."/>
            <person name="Heiman D."/>
            <person name="Nicol R."/>
            <person name="Nusbaum C."/>
            <person name="Young S."/>
            <person name="Wilkinson J."/>
            <person name="Worley K.C."/>
            <person name="Kovar C.L."/>
            <person name="Muzny D.M."/>
            <person name="Gibbs R.A."/>
            <person name="Cree A."/>
            <person name="Dihn H.H."/>
            <person name="Fowler G."/>
            <person name="Jhangiani S."/>
            <person name="Joshi V."/>
            <person name="Lee S."/>
            <person name="Lewis L.R."/>
            <person name="Nazareth L.V."/>
            <person name="Okwuonu G."/>
            <person name="Santibanez J."/>
            <person name="Warren W.C."/>
            <person name="Mardis E.R."/>
            <person name="Weinstock G.M."/>
            <person name="Wilson R.K."/>
            <person name="Delehaunty K."/>
            <person name="Dooling D."/>
            <person name="Fronik C."/>
            <person name="Fulton L."/>
            <person name="Fulton B."/>
            <person name="Graves T."/>
            <person name="Minx P."/>
            <person name="Sodergren E."/>
            <person name="Birney E."/>
            <person name="Margulies E.H."/>
            <person name="Herrero J."/>
            <person name="Green E.D."/>
            <person name="Haussler D."/>
            <person name="Siepel A."/>
            <person name="Goldman N."/>
            <person name="Pollard K.S."/>
            <person name="Pedersen J.S."/>
            <person name="Lander E.S."/>
            <person name="Kellis M."/>
        </authorList>
    </citation>
    <scope>NUCLEOTIDE SEQUENCE [LARGE SCALE GENOMIC DNA]</scope>
    <source>
        <strain evidence="10 11">Thorbecke inbred</strain>
    </source>
</reference>
<dbReference type="GeneID" id="127492452"/>
<proteinExistence type="predicted"/>
<dbReference type="FunCoup" id="G1TWI0">
    <property type="interactions" value="7"/>
</dbReference>
<dbReference type="Proteomes" id="UP000001811">
    <property type="component" value="Chromosome 9"/>
</dbReference>
<evidence type="ECO:0000313" key="10">
    <source>
        <dbReference type="Ensembl" id="ENSOCUP00000021425.3"/>
    </source>
</evidence>
<accession>G1TWI0</accession>
<dbReference type="Pfam" id="PF00089">
    <property type="entry name" value="Trypsin"/>
    <property type="match status" value="1"/>
</dbReference>
<dbReference type="EMBL" id="AAGW02044013">
    <property type="status" value="NOT_ANNOTATED_CDS"/>
    <property type="molecule type" value="Genomic_DNA"/>
</dbReference>
<keyword evidence="6" id="KW-0720">Serine protease</keyword>